<comment type="caution">
    <text evidence="2">The sequence shown here is derived from an EMBL/GenBank/DDBJ whole genome shotgun (WGS) entry which is preliminary data.</text>
</comment>
<dbReference type="GeneID" id="36340671"/>
<dbReference type="AlphaFoldDB" id="W6UGW5"/>
<dbReference type="CTD" id="36340671"/>
<sequence length="69" mass="7965">MSECLVCTIRPPRQTKGGTSRSQNLEKGERKASGVHWKSETQLKDGWSEDSLTFRRLFTGGLEQQRQRR</sequence>
<evidence type="ECO:0000256" key="1">
    <source>
        <dbReference type="SAM" id="MobiDB-lite"/>
    </source>
</evidence>
<evidence type="ECO:0000313" key="2">
    <source>
        <dbReference type="EMBL" id="EUB60246.1"/>
    </source>
</evidence>
<proteinExistence type="predicted"/>
<keyword evidence="3" id="KW-1185">Reference proteome</keyword>
<feature type="region of interest" description="Disordered" evidence="1">
    <location>
        <begin position="10"/>
        <end position="37"/>
    </location>
</feature>
<dbReference type="RefSeq" id="XP_024351442.1">
    <property type="nucleotide sequence ID" value="XM_024494205.1"/>
</dbReference>
<reference evidence="2 3" key="1">
    <citation type="journal article" date="2013" name="Nat. Genet.">
        <title>The genome of the hydatid tapeworm Echinococcus granulosus.</title>
        <authorList>
            <person name="Zheng H."/>
            <person name="Zhang W."/>
            <person name="Zhang L."/>
            <person name="Zhang Z."/>
            <person name="Li J."/>
            <person name="Lu G."/>
            <person name="Zhu Y."/>
            <person name="Wang Y."/>
            <person name="Huang Y."/>
            <person name="Liu J."/>
            <person name="Kang H."/>
            <person name="Chen J."/>
            <person name="Wang L."/>
            <person name="Chen A."/>
            <person name="Yu S."/>
            <person name="Gao Z."/>
            <person name="Jin L."/>
            <person name="Gu W."/>
            <person name="Wang Z."/>
            <person name="Zhao L."/>
            <person name="Shi B."/>
            <person name="Wen H."/>
            <person name="Lin R."/>
            <person name="Jones M.K."/>
            <person name="Brejova B."/>
            <person name="Vinar T."/>
            <person name="Zhao G."/>
            <person name="McManus D.P."/>
            <person name="Chen Z."/>
            <person name="Zhou Y."/>
            <person name="Wang S."/>
        </authorList>
    </citation>
    <scope>NUCLEOTIDE SEQUENCE [LARGE SCALE GENOMIC DNA]</scope>
</reference>
<dbReference type="EMBL" id="APAU02000033">
    <property type="protein sequence ID" value="EUB60246.1"/>
    <property type="molecule type" value="Genomic_DNA"/>
</dbReference>
<evidence type="ECO:0000313" key="3">
    <source>
        <dbReference type="Proteomes" id="UP000019149"/>
    </source>
</evidence>
<name>W6UGW5_ECHGR</name>
<organism evidence="2 3">
    <name type="scientific">Echinococcus granulosus</name>
    <name type="common">Hydatid tapeworm</name>
    <dbReference type="NCBI Taxonomy" id="6210"/>
    <lineage>
        <taxon>Eukaryota</taxon>
        <taxon>Metazoa</taxon>
        <taxon>Spiralia</taxon>
        <taxon>Lophotrochozoa</taxon>
        <taxon>Platyhelminthes</taxon>
        <taxon>Cestoda</taxon>
        <taxon>Eucestoda</taxon>
        <taxon>Cyclophyllidea</taxon>
        <taxon>Taeniidae</taxon>
        <taxon>Echinococcus</taxon>
        <taxon>Echinococcus granulosus group</taxon>
    </lineage>
</organism>
<protein>
    <submittedName>
        <fullName evidence="2">Uncharacterized protein</fullName>
    </submittedName>
</protein>
<dbReference type="KEGG" id="egl:EGR_04956"/>
<accession>W6UGW5</accession>
<gene>
    <name evidence="2" type="ORF">EGR_04956</name>
</gene>
<dbReference type="Proteomes" id="UP000019149">
    <property type="component" value="Unassembled WGS sequence"/>
</dbReference>
<feature type="compositionally biased region" description="Basic and acidic residues" evidence="1">
    <location>
        <begin position="24"/>
        <end position="37"/>
    </location>
</feature>